<dbReference type="RefSeq" id="WP_349542402.1">
    <property type="nucleotide sequence ID" value="NZ_JAOALG010000001.1"/>
</dbReference>
<evidence type="ECO:0000313" key="2">
    <source>
        <dbReference type="Proteomes" id="UP001469089"/>
    </source>
</evidence>
<organism evidence="1 2">
    <name type="scientific">Paraburkholderia acidicola</name>
    <dbReference type="NCBI Taxonomy" id="1912599"/>
    <lineage>
        <taxon>Bacteria</taxon>
        <taxon>Pseudomonadati</taxon>
        <taxon>Pseudomonadota</taxon>
        <taxon>Betaproteobacteria</taxon>
        <taxon>Burkholderiales</taxon>
        <taxon>Burkholderiaceae</taxon>
        <taxon>Paraburkholderia</taxon>
    </lineage>
</organism>
<evidence type="ECO:0000313" key="1">
    <source>
        <dbReference type="EMBL" id="MEQ5840144.1"/>
    </source>
</evidence>
<dbReference type="EMBL" id="JAOALG010000001">
    <property type="protein sequence ID" value="MEQ5840144.1"/>
    <property type="molecule type" value="Genomic_DNA"/>
</dbReference>
<reference evidence="1 2" key="1">
    <citation type="journal article" date="2024" name="Chem. Sci.">
        <title>Discovery of a lagriamide polyketide by integrated genome mining, isotopic labeling, and untargeted metabolomics.</title>
        <authorList>
            <person name="Fergusson C.H."/>
            <person name="Saulog J."/>
            <person name="Paulo B.S."/>
            <person name="Wilson D.M."/>
            <person name="Liu D.Y."/>
            <person name="Morehouse N.J."/>
            <person name="Waterworth S."/>
            <person name="Barkei J."/>
            <person name="Gray C.A."/>
            <person name="Kwan J.C."/>
            <person name="Eustaquio A.S."/>
            <person name="Linington R.G."/>
        </authorList>
    </citation>
    <scope>NUCLEOTIDE SEQUENCE [LARGE SCALE GENOMIC DNA]</scope>
    <source>
        <strain evidence="1 2">RL17-338-BIF-B</strain>
    </source>
</reference>
<dbReference type="Proteomes" id="UP001469089">
    <property type="component" value="Unassembled WGS sequence"/>
</dbReference>
<evidence type="ECO:0008006" key="3">
    <source>
        <dbReference type="Google" id="ProtNLM"/>
    </source>
</evidence>
<accession>A0ABV1LLI7</accession>
<gene>
    <name evidence="1" type="ORF">N0A02_11980</name>
</gene>
<proteinExistence type="predicted"/>
<sequence>MSKSATAINVALGIFNAFMLVRSRRVSLMVVPTIPQGEAARGADPNSYEIRVQVVNLSTFPVYVGEVGLQRRDDPNKVIKFEAPADRPYPILLNSRESIRVVPATGNIMRSVMYRCRCAYARTECGRTRRGTSPTLQAQEINVLKSEKASFVALALTRLRHLWEGIASRVGSVFW</sequence>
<protein>
    <recommendedName>
        <fullName evidence="3">Pili assembly chaperone N-terminal domain-containing protein</fullName>
    </recommendedName>
</protein>
<keyword evidence="2" id="KW-1185">Reference proteome</keyword>
<comment type="caution">
    <text evidence="1">The sequence shown here is derived from an EMBL/GenBank/DDBJ whole genome shotgun (WGS) entry which is preliminary data.</text>
</comment>
<name>A0ABV1LLI7_9BURK</name>